<sequence>MVTDILPAFAAVRGDVRAVIEIDAEGPQLAVDRSAVDGGAVADPLVVRLGITVGGVDLAASSTLLRSVTQTVSDSLTAVSGKATGPWAFEHEELTATFRHETGLEWRIVVRVGDDGFALRYEVPDLQGVSTLDTEATSIDLALFDRAWVLDYQTWYETPRSGVDVAELASGDYGFPFLLRHSNGQYLLITESGIDGRFSGAHASVAPDAASLRFRQADPGSGIARGWSTPWRVFVAGDLATVVETRLVDELAPPQHPLVGDPSWVRPGRAAWSWWSDFYSSAQLDAQKHFVDVSAEFGWEHLLIDCGWEETWVPEIVAYASARGIQVHLWTIWHDIDGPEKLQRLALWRSWGVAGIKVDFMESESKDRYRWYDSVLAETARLGLMVNFHGSVIPRGWARTWPQVIGYEAIRGAEYYVFYNDLPLTARHNVIQPFTRNVVGAMDYTPVAFSAPGRTTSDGHELGMSVAFECGITNFADGVDAYRDRPLAARLLSELPPVWDETRLLAGTPDTEAVIARRSGDRWFLGGIATGEARTLVIPLARLGGSRLRAWVVTDLPGGEGRGLAETDGLVEKTLVVDVAAGGGFAAVLAPVGAPLFRSAPAERETPPRVEPRLGVLDAGNRAVLSVDAGASVRVPPAWRADRVDETSWIVTAPDSLGAGALGVVTVETPGRRGAPVVTHARLVKPLGSGPIRLSTLPMLSFQNESGPVERDQSNGGGNPRDGNRMRVAGASFDHGFGVSTPSAFRLFLGSRGDRLTGVLGIDDETPDTAAVAIVEADERELLRVTLRAGAETVPFDLDVRGTGILTLRTERRPGDVPVAYERAALSFESGAPDAAHVDWASLILTTHQSDAITSRDDH</sequence>
<evidence type="ECO:0000256" key="2">
    <source>
        <dbReference type="ARBA" id="ARBA00023295"/>
    </source>
</evidence>
<reference evidence="5" key="1">
    <citation type="submission" date="2022-08" db="EMBL/GenBank/DDBJ databases">
        <authorList>
            <person name="Deng Y."/>
            <person name="Han X.-F."/>
            <person name="Zhang Y.-Q."/>
        </authorList>
    </citation>
    <scope>NUCLEOTIDE SEQUENCE</scope>
    <source>
        <strain evidence="5">CPCC 205763</strain>
    </source>
</reference>
<name>A0ABT2GVX7_9MICO</name>
<keyword evidence="2" id="KW-0326">Glycosidase</keyword>
<accession>A0ABT2GVX7</accession>
<dbReference type="InterPro" id="IPR013785">
    <property type="entry name" value="Aldolase_TIM"/>
</dbReference>
<dbReference type="Pfam" id="PF08305">
    <property type="entry name" value="NPCBM"/>
    <property type="match status" value="1"/>
</dbReference>
<feature type="domain" description="Glycosyl hydrolase family 98 putative carbohydrate-binding module" evidence="4">
    <location>
        <begin position="688"/>
        <end position="847"/>
    </location>
</feature>
<dbReference type="Pfam" id="PF10566">
    <property type="entry name" value="Glyco_hydro_97"/>
    <property type="match status" value="1"/>
</dbReference>
<dbReference type="Gene3D" id="2.60.120.1060">
    <property type="entry name" value="NPCBM/NEW2 domain"/>
    <property type="match status" value="1"/>
</dbReference>
<proteinExistence type="predicted"/>
<dbReference type="InterPro" id="IPR013780">
    <property type="entry name" value="Glyco_hydro_b"/>
</dbReference>
<gene>
    <name evidence="5" type="ORF">N1027_19695</name>
</gene>
<dbReference type="PANTHER" id="PTHR35803:SF2">
    <property type="entry name" value="RETAINING ALPHA-GALACTOSIDASE"/>
    <property type="match status" value="1"/>
</dbReference>
<evidence type="ECO:0000259" key="4">
    <source>
        <dbReference type="SMART" id="SM00776"/>
    </source>
</evidence>
<dbReference type="Pfam" id="PF14509">
    <property type="entry name" value="GH97_C"/>
    <property type="match status" value="1"/>
</dbReference>
<dbReference type="InterPro" id="IPR014718">
    <property type="entry name" value="GH-type_carb-bd"/>
</dbReference>
<dbReference type="InterPro" id="IPR008979">
    <property type="entry name" value="Galactose-bd-like_sf"/>
</dbReference>
<dbReference type="Gene3D" id="3.20.20.70">
    <property type="entry name" value="Aldolase class I"/>
    <property type="match status" value="1"/>
</dbReference>
<comment type="caution">
    <text evidence="5">The sequence shown here is derived from an EMBL/GenBank/DDBJ whole genome shotgun (WGS) entry which is preliminary data.</text>
</comment>
<evidence type="ECO:0000256" key="1">
    <source>
        <dbReference type="ARBA" id="ARBA00022801"/>
    </source>
</evidence>
<feature type="region of interest" description="Disordered" evidence="3">
    <location>
        <begin position="704"/>
        <end position="725"/>
    </location>
</feature>
<dbReference type="GO" id="GO:0016787">
    <property type="term" value="F:hydrolase activity"/>
    <property type="evidence" value="ECO:0007669"/>
    <property type="project" value="UniProtKB-KW"/>
</dbReference>
<dbReference type="SMART" id="SM00776">
    <property type="entry name" value="NPCBM"/>
    <property type="match status" value="1"/>
</dbReference>
<keyword evidence="6" id="KW-1185">Reference proteome</keyword>
<dbReference type="SUPFAM" id="SSF49785">
    <property type="entry name" value="Galactose-binding domain-like"/>
    <property type="match status" value="1"/>
</dbReference>
<evidence type="ECO:0000256" key="3">
    <source>
        <dbReference type="SAM" id="MobiDB-lite"/>
    </source>
</evidence>
<dbReference type="Pfam" id="PF14508">
    <property type="entry name" value="GH97_N"/>
    <property type="match status" value="1"/>
</dbReference>
<dbReference type="Gene3D" id="2.70.98.10">
    <property type="match status" value="1"/>
</dbReference>
<dbReference type="EMBL" id="JANLCM010000004">
    <property type="protein sequence ID" value="MCS5720355.1"/>
    <property type="molecule type" value="Genomic_DNA"/>
</dbReference>
<dbReference type="InterPro" id="IPR013222">
    <property type="entry name" value="Glyco_hyd_98_carb-bd"/>
</dbReference>
<organism evidence="5 6">
    <name type="scientific">Herbiconiux aconitum</name>
    <dbReference type="NCBI Taxonomy" id="2970913"/>
    <lineage>
        <taxon>Bacteria</taxon>
        <taxon>Bacillati</taxon>
        <taxon>Actinomycetota</taxon>
        <taxon>Actinomycetes</taxon>
        <taxon>Micrococcales</taxon>
        <taxon>Microbacteriaceae</taxon>
        <taxon>Herbiconiux</taxon>
    </lineage>
</organism>
<evidence type="ECO:0000313" key="5">
    <source>
        <dbReference type="EMBL" id="MCS5720355.1"/>
    </source>
</evidence>
<dbReference type="InterPro" id="IPR052720">
    <property type="entry name" value="Glycosyl_hydrolase_97"/>
</dbReference>
<dbReference type="InterPro" id="IPR017853">
    <property type="entry name" value="GH"/>
</dbReference>
<dbReference type="SUPFAM" id="SSF51445">
    <property type="entry name" value="(Trans)glycosidases"/>
    <property type="match status" value="1"/>
</dbReference>
<dbReference type="PANTHER" id="PTHR35803">
    <property type="entry name" value="GLUCAN 1,4-ALPHA-GLUCOSIDASE SUSB-RELATED"/>
    <property type="match status" value="1"/>
</dbReference>
<dbReference type="InterPro" id="IPR029486">
    <property type="entry name" value="GH97_N"/>
</dbReference>
<dbReference type="InterPro" id="IPR029483">
    <property type="entry name" value="GH97_C"/>
</dbReference>
<protein>
    <submittedName>
        <fullName evidence="5">Glycoside hydrolase family 97 catalytic domain-containing protein</fullName>
    </submittedName>
</protein>
<dbReference type="InterPro" id="IPR019563">
    <property type="entry name" value="GH97_catalytic"/>
</dbReference>
<evidence type="ECO:0000313" key="6">
    <source>
        <dbReference type="Proteomes" id="UP001165584"/>
    </source>
</evidence>
<dbReference type="InterPro" id="IPR038637">
    <property type="entry name" value="NPCBM_sf"/>
</dbReference>
<keyword evidence="1 5" id="KW-0378">Hydrolase</keyword>
<dbReference type="RefSeq" id="WP_259510722.1">
    <property type="nucleotide sequence ID" value="NZ_JANLCM010000004.1"/>
</dbReference>
<dbReference type="Proteomes" id="UP001165584">
    <property type="component" value="Unassembled WGS sequence"/>
</dbReference>
<dbReference type="Gene3D" id="2.60.40.1180">
    <property type="entry name" value="Golgi alpha-mannosidase II"/>
    <property type="match status" value="1"/>
</dbReference>